<keyword evidence="2" id="KW-1185">Reference proteome</keyword>
<evidence type="ECO:0000313" key="1">
    <source>
        <dbReference type="EMBL" id="MDZ8118906.1"/>
    </source>
</evidence>
<dbReference type="InterPro" id="IPR016155">
    <property type="entry name" value="Mopterin_synth/thiamin_S_b"/>
</dbReference>
<comment type="caution">
    <text evidence="1">The sequence shown here is derived from an EMBL/GenBank/DDBJ whole genome shotgun (WGS) entry which is preliminary data.</text>
</comment>
<dbReference type="Gene3D" id="3.10.20.30">
    <property type="match status" value="1"/>
</dbReference>
<evidence type="ECO:0000313" key="2">
    <source>
        <dbReference type="Proteomes" id="UP001290861"/>
    </source>
</evidence>
<gene>
    <name evidence="1" type="primary">thiS</name>
    <name evidence="1" type="ORF">P9H32_09720</name>
</gene>
<dbReference type="CDD" id="cd00565">
    <property type="entry name" value="Ubl_ThiS"/>
    <property type="match status" value="1"/>
</dbReference>
<dbReference type="NCBIfam" id="TIGR01683">
    <property type="entry name" value="thiS"/>
    <property type="match status" value="1"/>
</dbReference>
<name>A0ABU5MXU6_9BACT</name>
<dbReference type="InterPro" id="IPR003749">
    <property type="entry name" value="ThiS/MoaD-like"/>
</dbReference>
<dbReference type="RefSeq" id="WP_322608699.1">
    <property type="nucleotide sequence ID" value="NZ_JARVCO010000010.1"/>
</dbReference>
<accession>A0ABU5MXU6</accession>
<organism evidence="1 2">
    <name type="scientific">Pontiella agarivorans</name>
    <dbReference type="NCBI Taxonomy" id="3038953"/>
    <lineage>
        <taxon>Bacteria</taxon>
        <taxon>Pseudomonadati</taxon>
        <taxon>Kiritimatiellota</taxon>
        <taxon>Kiritimatiellia</taxon>
        <taxon>Kiritimatiellales</taxon>
        <taxon>Pontiellaceae</taxon>
        <taxon>Pontiella</taxon>
    </lineage>
</organism>
<dbReference type="SUPFAM" id="SSF54285">
    <property type="entry name" value="MoaD/ThiS"/>
    <property type="match status" value="1"/>
</dbReference>
<dbReference type="Proteomes" id="UP001290861">
    <property type="component" value="Unassembled WGS sequence"/>
</dbReference>
<dbReference type="EMBL" id="JARVCO010000010">
    <property type="protein sequence ID" value="MDZ8118906.1"/>
    <property type="molecule type" value="Genomic_DNA"/>
</dbReference>
<dbReference type="Pfam" id="PF02597">
    <property type="entry name" value="ThiS"/>
    <property type="match status" value="1"/>
</dbReference>
<dbReference type="PANTHER" id="PTHR34472">
    <property type="entry name" value="SULFUR CARRIER PROTEIN THIS"/>
    <property type="match status" value="1"/>
</dbReference>
<proteinExistence type="predicted"/>
<dbReference type="PANTHER" id="PTHR34472:SF1">
    <property type="entry name" value="SULFUR CARRIER PROTEIN THIS"/>
    <property type="match status" value="1"/>
</dbReference>
<dbReference type="InterPro" id="IPR010035">
    <property type="entry name" value="Thi_S"/>
</dbReference>
<dbReference type="InterPro" id="IPR012675">
    <property type="entry name" value="Beta-grasp_dom_sf"/>
</dbReference>
<sequence>MKLTVNGDKHEHRGDGSIETLLEELGAKKEHTALMVNGTVIPSEDWNATALKENDEIEMLVFVGGG</sequence>
<protein>
    <submittedName>
        <fullName evidence="1">Sulfur carrier protein ThiS</fullName>
    </submittedName>
</protein>
<reference evidence="1 2" key="1">
    <citation type="journal article" date="2024" name="Appl. Environ. Microbiol.">
        <title>Pontiella agarivorans sp. nov., a novel marine anaerobic bacterium capable of degrading macroalgal polysaccharides and fixing nitrogen.</title>
        <authorList>
            <person name="Liu N."/>
            <person name="Kivenson V."/>
            <person name="Peng X."/>
            <person name="Cui Z."/>
            <person name="Lankiewicz T.S."/>
            <person name="Gosselin K.M."/>
            <person name="English C.J."/>
            <person name="Blair E.M."/>
            <person name="O'Malley M.A."/>
            <person name="Valentine D.L."/>
        </authorList>
    </citation>
    <scope>NUCLEOTIDE SEQUENCE [LARGE SCALE GENOMIC DNA]</scope>
    <source>
        <strain evidence="1 2">NLcol2</strain>
    </source>
</reference>